<organism evidence="4 6">
    <name type="scientific">Frigoribacterium faeni</name>
    <dbReference type="NCBI Taxonomy" id="145483"/>
    <lineage>
        <taxon>Bacteria</taxon>
        <taxon>Bacillati</taxon>
        <taxon>Actinomycetota</taxon>
        <taxon>Actinomycetes</taxon>
        <taxon>Micrococcales</taxon>
        <taxon>Microbacteriaceae</taxon>
        <taxon>Frigoribacterium</taxon>
    </lineage>
</organism>
<evidence type="ECO:0000313" key="6">
    <source>
        <dbReference type="Proteomes" id="UP000522688"/>
    </source>
</evidence>
<dbReference type="EMBL" id="BJUV01000004">
    <property type="protein sequence ID" value="GEK82373.1"/>
    <property type="molecule type" value="Genomic_DNA"/>
</dbReference>
<sequence length="447" mass="47791">MTLPASGSPHGAPVRRVVRDSWDRATRRRLDPDGLPVLELPEDDLDDWRLDHPLASALSVIRRLRVDDAEGSGLLVAVGDERGRLLWVEGDSTARRQAESMLFVAGAGWSEARVGTSAPGTALVLDHGVQIRGEEHWNHRVQAWSCTAVPIHDPADGHVIGVLDITGDERAAGSQTLPLVAATVAAVEAHLALLRWAADGDARALTPTRASLRPRRPVRAPATPTATGPTTAAADAVGAVSPDRTPALARLSVLGRDDAVLAVGGRRVVLSARHSEIMLLLAHRSEGYGAADLADAVYGDVDAVTTLRPEMVRLRHVIEAVDPSLVPLSRPYRSPRPIGLDLDEQAALVGRGAHRAAVRGDRGPALPSSTAPGVVELREETRAALRDAVLVSGSAETLVAFADAPTGHDDERVLRELLRRLAPHSPRRPGVVTRLETLERRRLDDAR</sequence>
<keyword evidence="5" id="KW-1185">Reference proteome</keyword>
<accession>A0A7W3JGX9</accession>
<dbReference type="Gene3D" id="3.30.450.40">
    <property type="match status" value="1"/>
</dbReference>
<dbReference type="Proteomes" id="UP000522688">
    <property type="component" value="Unassembled WGS sequence"/>
</dbReference>
<dbReference type="Proteomes" id="UP000321154">
    <property type="component" value="Unassembled WGS sequence"/>
</dbReference>
<dbReference type="RefSeq" id="WP_167627274.1">
    <property type="nucleotide sequence ID" value="NZ_BAAAHR010000002.1"/>
</dbReference>
<feature type="domain" description="GAF" evidence="2">
    <location>
        <begin position="96"/>
        <end position="186"/>
    </location>
</feature>
<feature type="region of interest" description="Disordered" evidence="1">
    <location>
        <begin position="214"/>
        <end position="233"/>
    </location>
</feature>
<dbReference type="Pfam" id="PF01590">
    <property type="entry name" value="GAF"/>
    <property type="match status" value="1"/>
</dbReference>
<evidence type="ECO:0000259" key="2">
    <source>
        <dbReference type="Pfam" id="PF01590"/>
    </source>
</evidence>
<evidence type="ECO:0000313" key="5">
    <source>
        <dbReference type="Proteomes" id="UP000321154"/>
    </source>
</evidence>
<evidence type="ECO:0000313" key="3">
    <source>
        <dbReference type="EMBL" id="GEK82373.1"/>
    </source>
</evidence>
<evidence type="ECO:0000256" key="1">
    <source>
        <dbReference type="SAM" id="MobiDB-lite"/>
    </source>
</evidence>
<evidence type="ECO:0000313" key="4">
    <source>
        <dbReference type="EMBL" id="MBA8812614.1"/>
    </source>
</evidence>
<reference evidence="4 6" key="2">
    <citation type="submission" date="2020-07" db="EMBL/GenBank/DDBJ databases">
        <title>Sequencing the genomes of 1000 actinobacteria strains.</title>
        <authorList>
            <person name="Klenk H.-P."/>
        </authorList>
    </citation>
    <scope>NUCLEOTIDE SEQUENCE [LARGE SCALE GENOMIC DNA]</scope>
    <source>
        <strain evidence="4 6">DSM 10309</strain>
    </source>
</reference>
<dbReference type="AlphaFoldDB" id="A0A7W3JGX9"/>
<comment type="caution">
    <text evidence="4">The sequence shown here is derived from an EMBL/GenBank/DDBJ whole genome shotgun (WGS) entry which is preliminary data.</text>
</comment>
<protein>
    <submittedName>
        <fullName evidence="3">Transcriptional regulator</fullName>
    </submittedName>
</protein>
<dbReference type="InterPro" id="IPR029016">
    <property type="entry name" value="GAF-like_dom_sf"/>
</dbReference>
<dbReference type="EMBL" id="JACGWW010000001">
    <property type="protein sequence ID" value="MBA8812614.1"/>
    <property type="molecule type" value="Genomic_DNA"/>
</dbReference>
<proteinExistence type="predicted"/>
<name>A0A7W3JGX9_9MICO</name>
<reference evidence="3 5" key="1">
    <citation type="submission" date="2019-07" db="EMBL/GenBank/DDBJ databases">
        <title>Whole genome shotgun sequence of Frigoribacterium faeni NBRC 103066.</title>
        <authorList>
            <person name="Hosoyama A."/>
            <person name="Uohara A."/>
            <person name="Ohji S."/>
            <person name="Ichikawa N."/>
        </authorList>
    </citation>
    <scope>NUCLEOTIDE SEQUENCE [LARGE SCALE GENOMIC DNA]</scope>
    <source>
        <strain evidence="3 5">NBRC 103066</strain>
    </source>
</reference>
<dbReference type="InterPro" id="IPR003018">
    <property type="entry name" value="GAF"/>
</dbReference>
<gene>
    <name evidence="4" type="ORF">FB463_000838</name>
    <name evidence="3" type="ORF">FFA01_06820</name>
</gene>
<feature type="compositionally biased region" description="Low complexity" evidence="1">
    <location>
        <begin position="219"/>
        <end position="233"/>
    </location>
</feature>